<dbReference type="AlphaFoldDB" id="A0A853I2T3"/>
<evidence type="ECO:0000313" key="4">
    <source>
        <dbReference type="Proteomes" id="UP000569732"/>
    </source>
</evidence>
<name>A0A853I2T3_9GAMM</name>
<dbReference type="InterPro" id="IPR051943">
    <property type="entry name" value="TRAFAC_Dynamin-like_GTPase"/>
</dbReference>
<evidence type="ECO:0000256" key="1">
    <source>
        <dbReference type="SAM" id="MobiDB-lite"/>
    </source>
</evidence>
<dbReference type="Proteomes" id="UP000569732">
    <property type="component" value="Unassembled WGS sequence"/>
</dbReference>
<proteinExistence type="predicted"/>
<dbReference type="Pfam" id="PF00350">
    <property type="entry name" value="Dynamin_N"/>
    <property type="match status" value="1"/>
</dbReference>
<dbReference type="PANTHER" id="PTHR43681:SF1">
    <property type="entry name" value="SARCALUMENIN"/>
    <property type="match status" value="1"/>
</dbReference>
<dbReference type="SUPFAM" id="SSF52540">
    <property type="entry name" value="P-loop containing nucleoside triphosphate hydrolases"/>
    <property type="match status" value="1"/>
</dbReference>
<feature type="region of interest" description="Disordered" evidence="1">
    <location>
        <begin position="634"/>
        <end position="654"/>
    </location>
</feature>
<dbReference type="Gene3D" id="3.40.50.300">
    <property type="entry name" value="P-loop containing nucleotide triphosphate hydrolases"/>
    <property type="match status" value="1"/>
</dbReference>
<evidence type="ECO:0000259" key="2">
    <source>
        <dbReference type="Pfam" id="PF00350"/>
    </source>
</evidence>
<comment type="caution">
    <text evidence="3">The sequence shown here is derived from an EMBL/GenBank/DDBJ whole genome shotgun (WGS) entry which is preliminary data.</text>
</comment>
<organism evidence="3 4">
    <name type="scientific">Spartinivicinus marinus</name>
    <dbReference type="NCBI Taxonomy" id="2994442"/>
    <lineage>
        <taxon>Bacteria</taxon>
        <taxon>Pseudomonadati</taxon>
        <taxon>Pseudomonadota</taxon>
        <taxon>Gammaproteobacteria</taxon>
        <taxon>Oceanospirillales</taxon>
        <taxon>Zooshikellaceae</taxon>
        <taxon>Spartinivicinus</taxon>
    </lineage>
</organism>
<accession>A0A853I2T3</accession>
<evidence type="ECO:0000313" key="3">
    <source>
        <dbReference type="EMBL" id="NYZ64514.1"/>
    </source>
</evidence>
<reference evidence="3 4" key="1">
    <citation type="submission" date="2020-07" db="EMBL/GenBank/DDBJ databases">
        <title>Endozoicomonas sp. nov., isolated from sediment.</title>
        <authorList>
            <person name="Gu T."/>
        </authorList>
    </citation>
    <scope>NUCLEOTIDE SEQUENCE [LARGE SCALE GENOMIC DNA]</scope>
    <source>
        <strain evidence="3 4">SM1973</strain>
    </source>
</reference>
<feature type="domain" description="Dynamin N-terminal" evidence="2">
    <location>
        <begin position="61"/>
        <end position="253"/>
    </location>
</feature>
<dbReference type="PANTHER" id="PTHR43681">
    <property type="entry name" value="TRANSMEMBRANE GTPASE FZO"/>
    <property type="match status" value="1"/>
</dbReference>
<dbReference type="InterPro" id="IPR045063">
    <property type="entry name" value="Dynamin_N"/>
</dbReference>
<keyword evidence="4" id="KW-1185">Reference proteome</keyword>
<dbReference type="RefSeq" id="WP_180566544.1">
    <property type="nucleotide sequence ID" value="NZ_JACCKB010000001.1"/>
</dbReference>
<dbReference type="InterPro" id="IPR027417">
    <property type="entry name" value="P-loop_NTPase"/>
</dbReference>
<gene>
    <name evidence="3" type="ORF">H0A36_00750</name>
</gene>
<dbReference type="EMBL" id="JACCKB010000001">
    <property type="protein sequence ID" value="NYZ64514.1"/>
    <property type="molecule type" value="Genomic_DNA"/>
</dbReference>
<sequence length="654" mass="73946">MNTSSLTKQLEQYIDWKRKANSQLSQYTGWLSKNQLSSPEIEDLILRAKQKLVDDAITLSFVGESSRGKTELINALFSSQFGQKLFPSEVGRTTMCPTEVLSDKTATNAYIRLLPIETRKTERTIASYKASPDEWVTISLPGNNPAEMAKAFNEVSRNRHASYEEARQLGFSPGALEASETTPGKVIIPAWRYAVISFAHPQLNHGLRIIDTPSLNSYGCEPELALDILNHSHAVVFVVSAEKNISINDLAVWKFYLKQIQDDPTVQLLTVLNKVDLLWDDLEGERYAQLTIAQRQKSIAKKLGLAAESILPVSAKHALLGKVRENQRQISRSNIDALEQALSERVNEHQTKLATTPILQSTLAMMKNSRDSMRLRLEDLKAQHQLIGKSTGENKTIIEELNTQTKAEFQNYHKRLLTLKSNRRLLSRQAELLSTAANTPQFSRLANKLKSSISEQWTPGAGLAQGIADFFRSLYLDLNNLKLEVSMANKMASSLYERYQPKHDELTLPVPHIDLEFYTQQFRSLQTRSEGFNQQLTAQSPETGPIPTRLFNTLINQINQALKLLKEETTQWANNVLQPLLQHTLEQKQLTEQQMVQLRNLTMDAQSILWRSEKISLFINDTAKQLELADGFLGQSNNNAEPEPIIQDEWPSTL</sequence>
<protein>
    <submittedName>
        <fullName evidence="3">Dynamin family protein</fullName>
    </submittedName>
</protein>